<organism evidence="2 3">
    <name type="scientific">Vitis vinifera</name>
    <name type="common">Grape</name>
    <dbReference type="NCBI Taxonomy" id="29760"/>
    <lineage>
        <taxon>Eukaryota</taxon>
        <taxon>Viridiplantae</taxon>
        <taxon>Streptophyta</taxon>
        <taxon>Embryophyta</taxon>
        <taxon>Tracheophyta</taxon>
        <taxon>Spermatophyta</taxon>
        <taxon>Magnoliopsida</taxon>
        <taxon>eudicotyledons</taxon>
        <taxon>Gunneridae</taxon>
        <taxon>Pentapetalae</taxon>
        <taxon>rosids</taxon>
        <taxon>Vitales</taxon>
        <taxon>Vitaceae</taxon>
        <taxon>Viteae</taxon>
        <taxon>Vitis</taxon>
    </lineage>
</organism>
<dbReference type="EMBL" id="QGNW01000431">
    <property type="protein sequence ID" value="RVW71723.1"/>
    <property type="molecule type" value="Genomic_DNA"/>
</dbReference>
<comment type="caution">
    <text evidence="2">The sequence shown here is derived from an EMBL/GenBank/DDBJ whole genome shotgun (WGS) entry which is preliminary data.</text>
</comment>
<gene>
    <name evidence="2" type="ORF">CK203_057094</name>
</gene>
<feature type="region of interest" description="Disordered" evidence="1">
    <location>
        <begin position="418"/>
        <end position="443"/>
    </location>
</feature>
<proteinExistence type="predicted"/>
<protein>
    <submittedName>
        <fullName evidence="2">Uncharacterized protein</fullName>
    </submittedName>
</protein>
<feature type="region of interest" description="Disordered" evidence="1">
    <location>
        <begin position="322"/>
        <end position="365"/>
    </location>
</feature>
<evidence type="ECO:0000313" key="3">
    <source>
        <dbReference type="Proteomes" id="UP000288805"/>
    </source>
</evidence>
<sequence>MPKTRGGHTSAPQSSERAAPVRAPLDAPPHLADSALRADTIRGEHLPHLWPLLRFHFGVLLQRKPRLQSQESPLEHLGIHSLSRHPPDALDPARLLRATQIAGPNHFMPRHILSTLCCASRLTCGIYTAYLRVYDYSWRPGTSLDTFTIDGRQGILGARQIAEAFHIPYAPADPTAFRRWAPLSEWDMVRSLSRGTSSQRTIFRRELPPGMLLVDVVLRTNLFPLQHTIQRRWAILKALFRIFEGYYFGPHHLIMAALLHFEEKVHKRRLTRAASIQLLFPRLLCHVLAHMGFPVDPQAEPRRHCRESFSLDQWTQLSLHQHSPELPEPREVPPAPSTSAPSEPVPKAASSDAPPTVPPTAEPPIIIPGSEYRALLASFQTLTTTQTAIMERMDHFQIQQDQQTLILHEIQQHLGLVPPAPPVAVPSSVPAEDPSYPPEEPTT</sequence>
<reference evidence="2 3" key="1">
    <citation type="journal article" date="2018" name="PLoS Genet.">
        <title>Population sequencing reveals clonal diversity and ancestral inbreeding in the grapevine cultivar Chardonnay.</title>
        <authorList>
            <person name="Roach M.J."/>
            <person name="Johnson D.L."/>
            <person name="Bohlmann J."/>
            <person name="van Vuuren H.J."/>
            <person name="Jones S.J."/>
            <person name="Pretorius I.S."/>
            <person name="Schmidt S.A."/>
            <person name="Borneman A.R."/>
        </authorList>
    </citation>
    <scope>NUCLEOTIDE SEQUENCE [LARGE SCALE GENOMIC DNA]</scope>
    <source>
        <strain evidence="3">cv. Chardonnay</strain>
        <tissue evidence="2">Leaf</tissue>
    </source>
</reference>
<name>A0A438GHP3_VITVI</name>
<feature type="compositionally biased region" description="Pro residues" evidence="1">
    <location>
        <begin position="355"/>
        <end position="365"/>
    </location>
</feature>
<feature type="region of interest" description="Disordered" evidence="1">
    <location>
        <begin position="1"/>
        <end position="29"/>
    </location>
</feature>
<accession>A0A438GHP3</accession>
<feature type="compositionally biased region" description="Low complexity" evidence="1">
    <location>
        <begin position="337"/>
        <end position="346"/>
    </location>
</feature>
<feature type="compositionally biased region" description="Basic and acidic residues" evidence="1">
    <location>
        <begin position="322"/>
        <end position="331"/>
    </location>
</feature>
<evidence type="ECO:0000313" key="2">
    <source>
        <dbReference type="EMBL" id="RVW71723.1"/>
    </source>
</evidence>
<dbReference type="Proteomes" id="UP000288805">
    <property type="component" value="Unassembled WGS sequence"/>
</dbReference>
<dbReference type="AlphaFoldDB" id="A0A438GHP3"/>
<evidence type="ECO:0000256" key="1">
    <source>
        <dbReference type="SAM" id="MobiDB-lite"/>
    </source>
</evidence>